<proteinExistence type="predicted"/>
<accession>A0ABU8F5V5</accession>
<evidence type="ECO:0000256" key="1">
    <source>
        <dbReference type="SAM" id="Phobius"/>
    </source>
</evidence>
<evidence type="ECO:0008006" key="4">
    <source>
        <dbReference type="Google" id="ProtNLM"/>
    </source>
</evidence>
<reference evidence="2 3" key="1">
    <citation type="submission" date="2024-01" db="EMBL/GenBank/DDBJ databases">
        <title>Seven novel Bacillus-like species.</title>
        <authorList>
            <person name="Liu G."/>
        </authorList>
    </citation>
    <scope>NUCLEOTIDE SEQUENCE [LARGE SCALE GENOMIC DNA]</scope>
    <source>
        <strain evidence="2 3">FJAT-51614</strain>
    </source>
</reference>
<comment type="caution">
    <text evidence="2">The sequence shown here is derived from an EMBL/GenBank/DDBJ whole genome shotgun (WGS) entry which is preliminary data.</text>
</comment>
<keyword evidence="1" id="KW-1133">Transmembrane helix</keyword>
<keyword evidence="1" id="KW-0812">Transmembrane</keyword>
<protein>
    <recommendedName>
        <fullName evidence="4">Keratin</fullName>
    </recommendedName>
</protein>
<dbReference type="EMBL" id="JBAWSY010000008">
    <property type="protein sequence ID" value="MEI4770407.1"/>
    <property type="molecule type" value="Genomic_DNA"/>
</dbReference>
<evidence type="ECO:0000313" key="3">
    <source>
        <dbReference type="Proteomes" id="UP001364890"/>
    </source>
</evidence>
<name>A0ABU8F5V5_9BACI</name>
<organism evidence="2 3">
    <name type="scientific">Psychrobacillus mangrovi</name>
    <dbReference type="NCBI Taxonomy" id="3117745"/>
    <lineage>
        <taxon>Bacteria</taxon>
        <taxon>Bacillati</taxon>
        <taxon>Bacillota</taxon>
        <taxon>Bacilli</taxon>
        <taxon>Bacillales</taxon>
        <taxon>Bacillaceae</taxon>
        <taxon>Psychrobacillus</taxon>
    </lineage>
</organism>
<sequence>MNNSDAFDLCCRYYGKRVRITCRDGSVHVGEITRVRRNIVWIQPDNNLGGYGLGFFGDGFGFGSGFGFGIALGAITGIVLASAFFW</sequence>
<dbReference type="Proteomes" id="UP001364890">
    <property type="component" value="Unassembled WGS sequence"/>
</dbReference>
<dbReference type="RefSeq" id="WP_336497965.1">
    <property type="nucleotide sequence ID" value="NZ_JBAWSY010000008.1"/>
</dbReference>
<keyword evidence="1" id="KW-0472">Membrane</keyword>
<gene>
    <name evidence="2" type="ORF">WAX74_12245</name>
</gene>
<feature type="transmembrane region" description="Helical" evidence="1">
    <location>
        <begin position="60"/>
        <end position="85"/>
    </location>
</feature>
<keyword evidence="3" id="KW-1185">Reference proteome</keyword>
<evidence type="ECO:0000313" key="2">
    <source>
        <dbReference type="EMBL" id="MEI4770407.1"/>
    </source>
</evidence>